<organism evidence="1 2">
    <name type="scientific">Hibiscus sabdariffa</name>
    <name type="common">roselle</name>
    <dbReference type="NCBI Taxonomy" id="183260"/>
    <lineage>
        <taxon>Eukaryota</taxon>
        <taxon>Viridiplantae</taxon>
        <taxon>Streptophyta</taxon>
        <taxon>Embryophyta</taxon>
        <taxon>Tracheophyta</taxon>
        <taxon>Spermatophyta</taxon>
        <taxon>Magnoliopsida</taxon>
        <taxon>eudicotyledons</taxon>
        <taxon>Gunneridae</taxon>
        <taxon>Pentapetalae</taxon>
        <taxon>rosids</taxon>
        <taxon>malvids</taxon>
        <taxon>Malvales</taxon>
        <taxon>Malvaceae</taxon>
        <taxon>Malvoideae</taxon>
        <taxon>Hibiscus</taxon>
    </lineage>
</organism>
<name>A0ABR2TDV6_9ROSI</name>
<gene>
    <name evidence="1" type="ORF">V6N11_077716</name>
</gene>
<proteinExistence type="predicted"/>
<reference evidence="1 2" key="1">
    <citation type="journal article" date="2024" name="G3 (Bethesda)">
        <title>Genome assembly of Hibiscus sabdariffa L. provides insights into metabolisms of medicinal natural products.</title>
        <authorList>
            <person name="Kim T."/>
        </authorList>
    </citation>
    <scope>NUCLEOTIDE SEQUENCE [LARGE SCALE GENOMIC DNA]</scope>
    <source>
        <strain evidence="1">TK-2024</strain>
        <tissue evidence="1">Old leaves</tissue>
    </source>
</reference>
<dbReference type="Proteomes" id="UP001396334">
    <property type="component" value="Unassembled WGS sequence"/>
</dbReference>
<comment type="caution">
    <text evidence="1">The sequence shown here is derived from an EMBL/GenBank/DDBJ whole genome shotgun (WGS) entry which is preliminary data.</text>
</comment>
<accession>A0ABR2TDV6</accession>
<evidence type="ECO:0000313" key="1">
    <source>
        <dbReference type="EMBL" id="KAK9035682.1"/>
    </source>
</evidence>
<sequence length="74" mass="8500">MDLRGKATGLSSLNFPCKLATFFEVCNVSDFKFNPSRRTPFLSFLGCKPFKRFPEKKIVRISDQRRLVVAVDDI</sequence>
<keyword evidence="2" id="KW-1185">Reference proteome</keyword>
<dbReference type="EMBL" id="JBBPBN010000006">
    <property type="protein sequence ID" value="KAK9035682.1"/>
    <property type="molecule type" value="Genomic_DNA"/>
</dbReference>
<evidence type="ECO:0000313" key="2">
    <source>
        <dbReference type="Proteomes" id="UP001396334"/>
    </source>
</evidence>
<protein>
    <submittedName>
        <fullName evidence="1">Uncharacterized protein</fullName>
    </submittedName>
</protein>